<dbReference type="PROSITE" id="PS50932">
    <property type="entry name" value="HTH_LACI_2"/>
    <property type="match status" value="1"/>
</dbReference>
<keyword evidence="1" id="KW-0805">Transcription regulation</keyword>
<accession>A0ABU3EB98</accession>
<dbReference type="Proteomes" id="UP001251085">
    <property type="component" value="Unassembled WGS sequence"/>
</dbReference>
<dbReference type="PANTHER" id="PTHR30146:SF109">
    <property type="entry name" value="HTH-TYPE TRANSCRIPTIONAL REGULATOR GALS"/>
    <property type="match status" value="1"/>
</dbReference>
<protein>
    <submittedName>
        <fullName evidence="5">LacI family DNA-binding transcriptional regulator</fullName>
    </submittedName>
</protein>
<dbReference type="InterPro" id="IPR010982">
    <property type="entry name" value="Lambda_DNA-bd_dom_sf"/>
</dbReference>
<comment type="caution">
    <text evidence="5">The sequence shown here is derived from an EMBL/GenBank/DDBJ whole genome shotgun (WGS) entry which is preliminary data.</text>
</comment>
<dbReference type="Gene3D" id="3.40.50.2300">
    <property type="match status" value="2"/>
</dbReference>
<evidence type="ECO:0000313" key="5">
    <source>
        <dbReference type="EMBL" id="MDT1060755.1"/>
    </source>
</evidence>
<keyword evidence="3" id="KW-0804">Transcription</keyword>
<dbReference type="InterPro" id="IPR028082">
    <property type="entry name" value="Peripla_BP_I"/>
</dbReference>
<dbReference type="InterPro" id="IPR000843">
    <property type="entry name" value="HTH_LacI"/>
</dbReference>
<dbReference type="GO" id="GO:0003677">
    <property type="term" value="F:DNA binding"/>
    <property type="evidence" value="ECO:0007669"/>
    <property type="project" value="UniProtKB-KW"/>
</dbReference>
<name>A0ABU3EB98_9RHOB</name>
<evidence type="ECO:0000313" key="6">
    <source>
        <dbReference type="Proteomes" id="UP001251085"/>
    </source>
</evidence>
<dbReference type="EMBL" id="JAVRQI010000002">
    <property type="protein sequence ID" value="MDT1060755.1"/>
    <property type="molecule type" value="Genomic_DNA"/>
</dbReference>
<evidence type="ECO:0000259" key="4">
    <source>
        <dbReference type="PROSITE" id="PS50932"/>
    </source>
</evidence>
<reference evidence="6" key="1">
    <citation type="submission" date="2023-07" db="EMBL/GenBank/DDBJ databases">
        <title>Characterization of two Paracoccaceae strains isolated from Phycosphere and proposal of Xinfangfangia lacusdiani sp. nov.</title>
        <authorList>
            <person name="Deng Y."/>
            <person name="Zhang Y.Q."/>
        </authorList>
    </citation>
    <scope>NUCLEOTIDE SEQUENCE [LARGE SCALE GENOMIC DNA]</scope>
    <source>
        <strain evidence="6">CPCC 101403</strain>
    </source>
</reference>
<dbReference type="RefSeq" id="WP_311757861.1">
    <property type="nucleotide sequence ID" value="NZ_JAVRQI010000002.1"/>
</dbReference>
<evidence type="ECO:0000256" key="2">
    <source>
        <dbReference type="ARBA" id="ARBA00023125"/>
    </source>
</evidence>
<keyword evidence="2 5" id="KW-0238">DNA-binding</keyword>
<sequence length="331" mass="34948">MDKPAGHAAASMQDIADALGISRATVSNALRGKGRLSEETRRQVHEKAAELRFSPSGLGRALRTGRTQSFAIILPDFRMPLFAEFARAFAMAARKRDLAMTVADSLGSLEMQTEHLRDMAARGMDALVLVPMRGSRLEGLALSRPLMVVDAASNPLNAVSSDHRQGGALVARHLIGLGHRDVLLLGASGQDSRVNALRLQGMREVFDAQGITTRHMALPPTHEAARDGLAGWNPGPVTAIAAAYDALAVGAVMALTARGLSVPQDISVAGFDDTVWGRIVAPALTTIRQDLQTVAELALAHAMGERTAPDLVPVTLVPRCSTAAAPSARKG</sequence>
<dbReference type="Pfam" id="PF00356">
    <property type="entry name" value="LacI"/>
    <property type="match status" value="1"/>
</dbReference>
<dbReference type="Gene3D" id="1.10.260.40">
    <property type="entry name" value="lambda repressor-like DNA-binding domains"/>
    <property type="match status" value="1"/>
</dbReference>
<dbReference type="SUPFAM" id="SSF47413">
    <property type="entry name" value="lambda repressor-like DNA-binding domains"/>
    <property type="match status" value="1"/>
</dbReference>
<keyword evidence="6" id="KW-1185">Reference proteome</keyword>
<dbReference type="PANTHER" id="PTHR30146">
    <property type="entry name" value="LACI-RELATED TRANSCRIPTIONAL REPRESSOR"/>
    <property type="match status" value="1"/>
</dbReference>
<dbReference type="SMART" id="SM00354">
    <property type="entry name" value="HTH_LACI"/>
    <property type="match status" value="1"/>
</dbReference>
<dbReference type="InterPro" id="IPR046335">
    <property type="entry name" value="LacI/GalR-like_sensor"/>
</dbReference>
<evidence type="ECO:0000256" key="1">
    <source>
        <dbReference type="ARBA" id="ARBA00023015"/>
    </source>
</evidence>
<dbReference type="SUPFAM" id="SSF53822">
    <property type="entry name" value="Periplasmic binding protein-like I"/>
    <property type="match status" value="1"/>
</dbReference>
<dbReference type="CDD" id="cd06267">
    <property type="entry name" value="PBP1_LacI_sugar_binding-like"/>
    <property type="match status" value="1"/>
</dbReference>
<proteinExistence type="predicted"/>
<feature type="domain" description="HTH lacI-type" evidence="4">
    <location>
        <begin position="10"/>
        <end position="64"/>
    </location>
</feature>
<evidence type="ECO:0000256" key="3">
    <source>
        <dbReference type="ARBA" id="ARBA00023163"/>
    </source>
</evidence>
<dbReference type="Pfam" id="PF13377">
    <property type="entry name" value="Peripla_BP_3"/>
    <property type="match status" value="1"/>
</dbReference>
<gene>
    <name evidence="5" type="ORF">RM190_02730</name>
</gene>
<organism evidence="5 6">
    <name type="scientific">Paracoccus broussonetiae</name>
    <dbReference type="NCBI Taxonomy" id="3075834"/>
    <lineage>
        <taxon>Bacteria</taxon>
        <taxon>Pseudomonadati</taxon>
        <taxon>Pseudomonadota</taxon>
        <taxon>Alphaproteobacteria</taxon>
        <taxon>Rhodobacterales</taxon>
        <taxon>Paracoccaceae</taxon>
        <taxon>Paracoccus</taxon>
    </lineage>
</organism>
<dbReference type="CDD" id="cd01392">
    <property type="entry name" value="HTH_LacI"/>
    <property type="match status" value="1"/>
</dbReference>